<evidence type="ECO:0000313" key="1">
    <source>
        <dbReference type="EMBL" id="KAJ6970061.1"/>
    </source>
</evidence>
<accession>A0AAD6LMU9</accession>
<evidence type="ECO:0000313" key="2">
    <source>
        <dbReference type="Proteomes" id="UP001164929"/>
    </source>
</evidence>
<comment type="caution">
    <text evidence="1">The sequence shown here is derived from an EMBL/GenBank/DDBJ whole genome shotgun (WGS) entry which is preliminary data.</text>
</comment>
<name>A0AAD6LMU9_9ROSI</name>
<dbReference type="AlphaFoldDB" id="A0AAD6LMU9"/>
<sequence>MHLFGMPFAFNLSRLFVYYWIGSLGMPFTVK</sequence>
<protein>
    <submittedName>
        <fullName evidence="1">Uncharacterized protein</fullName>
    </submittedName>
</protein>
<dbReference type="Proteomes" id="UP001164929">
    <property type="component" value="Chromosome 15"/>
</dbReference>
<reference evidence="1" key="1">
    <citation type="journal article" date="2023" name="Mol. Ecol. Resour.">
        <title>Chromosome-level genome assembly of a triploid poplar Populus alba 'Berolinensis'.</title>
        <authorList>
            <person name="Chen S."/>
            <person name="Yu Y."/>
            <person name="Wang X."/>
            <person name="Wang S."/>
            <person name="Zhang T."/>
            <person name="Zhou Y."/>
            <person name="He R."/>
            <person name="Meng N."/>
            <person name="Wang Y."/>
            <person name="Liu W."/>
            <person name="Liu Z."/>
            <person name="Liu J."/>
            <person name="Guo Q."/>
            <person name="Huang H."/>
            <person name="Sederoff R.R."/>
            <person name="Wang G."/>
            <person name="Qu G."/>
            <person name="Chen S."/>
        </authorList>
    </citation>
    <scope>NUCLEOTIDE SEQUENCE</scope>
    <source>
        <strain evidence="1">SC-2020</strain>
    </source>
</reference>
<dbReference type="EMBL" id="JAQIZT010000015">
    <property type="protein sequence ID" value="KAJ6970061.1"/>
    <property type="molecule type" value="Genomic_DNA"/>
</dbReference>
<organism evidence="1 2">
    <name type="scientific">Populus alba x Populus x berolinensis</name>
    <dbReference type="NCBI Taxonomy" id="444605"/>
    <lineage>
        <taxon>Eukaryota</taxon>
        <taxon>Viridiplantae</taxon>
        <taxon>Streptophyta</taxon>
        <taxon>Embryophyta</taxon>
        <taxon>Tracheophyta</taxon>
        <taxon>Spermatophyta</taxon>
        <taxon>Magnoliopsida</taxon>
        <taxon>eudicotyledons</taxon>
        <taxon>Gunneridae</taxon>
        <taxon>Pentapetalae</taxon>
        <taxon>rosids</taxon>
        <taxon>fabids</taxon>
        <taxon>Malpighiales</taxon>
        <taxon>Salicaceae</taxon>
        <taxon>Saliceae</taxon>
        <taxon>Populus</taxon>
    </lineage>
</organism>
<keyword evidence="2" id="KW-1185">Reference proteome</keyword>
<proteinExistence type="predicted"/>
<gene>
    <name evidence="1" type="ORF">NC653_034588</name>
</gene>